<dbReference type="GO" id="GO:0003723">
    <property type="term" value="F:RNA binding"/>
    <property type="evidence" value="ECO:0007669"/>
    <property type="project" value="UniProtKB-UniRule"/>
</dbReference>
<evidence type="ECO:0000256" key="2">
    <source>
        <dbReference type="ARBA" id="ARBA00004496"/>
    </source>
</evidence>
<keyword evidence="9" id="KW-0175">Coiled coil</keyword>
<feature type="coiled-coil region" evidence="9">
    <location>
        <begin position="588"/>
        <end position="615"/>
    </location>
</feature>
<comment type="function">
    <text evidence="8">3'-5' exoribonuclease that releases 5'-nucleoside monophosphates and is involved in maturation of structured RNAs.</text>
</comment>
<evidence type="ECO:0000256" key="3">
    <source>
        <dbReference type="ARBA" id="ARBA00022490"/>
    </source>
</evidence>
<dbReference type="AlphaFoldDB" id="G9XDY6"/>
<evidence type="ECO:0000256" key="5">
    <source>
        <dbReference type="ARBA" id="ARBA00022801"/>
    </source>
</evidence>
<dbReference type="InterPro" id="IPR011129">
    <property type="entry name" value="CSD"/>
</dbReference>
<dbReference type="Pfam" id="PF17876">
    <property type="entry name" value="CSD2"/>
    <property type="match status" value="1"/>
</dbReference>
<dbReference type="SMART" id="SM00316">
    <property type="entry name" value="S1"/>
    <property type="match status" value="2"/>
</dbReference>
<keyword evidence="5 8" id="KW-0378">Hydrolase</keyword>
<keyword evidence="3 8" id="KW-0963">Cytoplasm</keyword>
<comment type="caution">
    <text evidence="11">The sequence shown here is derived from an EMBL/GenBank/DDBJ whole genome shotgun (WGS) entry which is preliminary data.</text>
</comment>
<dbReference type="InterPro" id="IPR004476">
    <property type="entry name" value="RNase_II/RNase_R"/>
</dbReference>
<dbReference type="PROSITE" id="PS50126">
    <property type="entry name" value="S1"/>
    <property type="match status" value="1"/>
</dbReference>
<dbReference type="Proteomes" id="UP000003379">
    <property type="component" value="Unassembled WGS sequence"/>
</dbReference>
<protein>
    <recommendedName>
        <fullName evidence="8">Ribonuclease R</fullName>
        <shortName evidence="8">RNase R</shortName>
        <ecNumber evidence="8">3.1.13.1</ecNumber>
    </recommendedName>
</protein>
<dbReference type="PANTHER" id="PTHR23355:SF9">
    <property type="entry name" value="DIS3-LIKE EXONUCLEASE 2"/>
    <property type="match status" value="1"/>
</dbReference>
<organism evidence="11 12">
    <name type="scientific">Peptoanaerobacter stomatis</name>
    <dbReference type="NCBI Taxonomy" id="796937"/>
    <lineage>
        <taxon>Bacteria</taxon>
        <taxon>Bacillati</taxon>
        <taxon>Bacillota</taxon>
        <taxon>Clostridia</taxon>
        <taxon>Peptostreptococcales</taxon>
        <taxon>Filifactoraceae</taxon>
        <taxon>Peptoanaerobacter</taxon>
    </lineage>
</organism>
<dbReference type="Pfam" id="PF00773">
    <property type="entry name" value="RNB"/>
    <property type="match status" value="1"/>
</dbReference>
<evidence type="ECO:0000313" key="11">
    <source>
        <dbReference type="EMBL" id="EHL18827.1"/>
    </source>
</evidence>
<dbReference type="Gene3D" id="2.40.50.140">
    <property type="entry name" value="Nucleic acid-binding proteins"/>
    <property type="match status" value="3"/>
</dbReference>
<comment type="similarity">
    <text evidence="8">Belongs to the RNR ribonuclease family. RNase R subfamily.</text>
</comment>
<dbReference type="HAMAP" id="MF_01895">
    <property type="entry name" value="RNase_R"/>
    <property type="match status" value="1"/>
</dbReference>
<keyword evidence="4 8" id="KW-0540">Nuclease</keyword>
<dbReference type="PANTHER" id="PTHR23355">
    <property type="entry name" value="RIBONUCLEASE"/>
    <property type="match status" value="1"/>
</dbReference>
<dbReference type="EMBL" id="AFZG01000039">
    <property type="protein sequence ID" value="EHL18827.1"/>
    <property type="molecule type" value="Genomic_DNA"/>
</dbReference>
<evidence type="ECO:0000259" key="10">
    <source>
        <dbReference type="PROSITE" id="PS50126"/>
    </source>
</evidence>
<name>G9XDY6_9FIRM</name>
<proteinExistence type="inferred from homology"/>
<dbReference type="CDD" id="cd04471">
    <property type="entry name" value="S1_RNase_R"/>
    <property type="match status" value="1"/>
</dbReference>
<keyword evidence="7 8" id="KW-0694">RNA-binding</keyword>
<comment type="subcellular location">
    <subcellularLocation>
        <location evidence="2 8">Cytoplasm</location>
    </subcellularLocation>
</comment>
<dbReference type="HOGENOM" id="CLU_002333_4_1_9"/>
<dbReference type="RefSeq" id="WP_009529842.1">
    <property type="nucleotide sequence ID" value="NZ_JH414623.1"/>
</dbReference>
<evidence type="ECO:0000256" key="8">
    <source>
        <dbReference type="HAMAP-Rule" id="MF_01895"/>
    </source>
</evidence>
<dbReference type="NCBIfam" id="TIGR02063">
    <property type="entry name" value="RNase_R"/>
    <property type="match status" value="1"/>
</dbReference>
<dbReference type="InterPro" id="IPR013223">
    <property type="entry name" value="RNase_B_OB_dom"/>
</dbReference>
<evidence type="ECO:0000256" key="1">
    <source>
        <dbReference type="ARBA" id="ARBA00001849"/>
    </source>
</evidence>
<dbReference type="Pfam" id="PF00575">
    <property type="entry name" value="S1"/>
    <property type="match status" value="1"/>
</dbReference>
<evidence type="ECO:0000256" key="6">
    <source>
        <dbReference type="ARBA" id="ARBA00022839"/>
    </source>
</evidence>
<dbReference type="InterPro" id="IPR012340">
    <property type="entry name" value="NA-bd_OB-fold"/>
</dbReference>
<evidence type="ECO:0000313" key="12">
    <source>
        <dbReference type="Proteomes" id="UP000003379"/>
    </source>
</evidence>
<evidence type="ECO:0000256" key="7">
    <source>
        <dbReference type="ARBA" id="ARBA00022884"/>
    </source>
</evidence>
<dbReference type="InterPro" id="IPR050180">
    <property type="entry name" value="RNR_Ribonuclease"/>
</dbReference>
<dbReference type="EC" id="3.1.13.1" evidence="8"/>
<dbReference type="STRING" id="796937.HMPREF9630_01628"/>
<evidence type="ECO:0000256" key="4">
    <source>
        <dbReference type="ARBA" id="ARBA00022722"/>
    </source>
</evidence>
<dbReference type="PATRIC" id="fig|796940.3.peg.1486"/>
<evidence type="ECO:0000256" key="9">
    <source>
        <dbReference type="SAM" id="Coils"/>
    </source>
</evidence>
<keyword evidence="6 8" id="KW-0269">Exonuclease</keyword>
<dbReference type="SMART" id="SM00357">
    <property type="entry name" value="CSP"/>
    <property type="match status" value="2"/>
</dbReference>
<gene>
    <name evidence="8" type="primary">rnr</name>
    <name evidence="11" type="ORF">HMPREF9628_02009</name>
</gene>
<dbReference type="GO" id="GO:0006402">
    <property type="term" value="P:mRNA catabolic process"/>
    <property type="evidence" value="ECO:0007669"/>
    <property type="project" value="TreeGrafter"/>
</dbReference>
<feature type="domain" description="S1 motif" evidence="10">
    <location>
        <begin position="623"/>
        <end position="703"/>
    </location>
</feature>
<dbReference type="InterPro" id="IPR001900">
    <property type="entry name" value="RNase_II/R"/>
</dbReference>
<dbReference type="Pfam" id="PF08206">
    <property type="entry name" value="OB_RNB"/>
    <property type="match status" value="1"/>
</dbReference>
<sequence length="704" mass="81255">MSEDLKESLIDFLSKKDTHPQDFDEICAFFQDIQADEVQNILDEMVEDGLVVKTPKKQKYTVPEKLGMKAGIVLMTQKGFAFIRPSLDERDIFVSRSDLMGAMDKDKVLIEITRPQKDDQKAEGKVVQILQRNIDTVIGRYQRQKDYGFVIPLSRKITSDIYIPKKYENGAREGDTVECEIYQYAQSEKKAEGKIIKIIADKNDKDVYFKAIFAENKLSENFPAKVLKEVSRIPEDINMSKVQNRLDLRDEFIFTIDGWDAKDLDDAISISKLQNSNYSLGVHIADVSEYVTENTALDSEAFRRGTSVYLVDTVVPMLPEKLSNGVCSLHPNVDRLALSCIMEIDSKGKVVNHKIQKSIINSHARLVYTEVSDFLENRDETVLKKGEILREVLTLSDELARLLREHRFARGAMDFNFPESSIEMDENKNVIDIRPEERRIGNKIIEEFMLITNETIAEEFYWASIPFVYRVHEYPDVDKLRKLLPILETYNYKLKIDDDVHPKQLQDLLDNLNGKKEEEVISTLLLRSLKKARYSPICLGHFSLSLKYYCHFTSPIRRYPDLQIHRIIKEYLDGKIDERRAKYLDGVVAKASEQSSLMEQMADDAERQVDDLRKAQYMTKFVGDTFEGVISSVTNFGIFVRLDNTVEGLVRFVDMTDDRYEFDETNYAVIGKSTGKKYTLGDKIKVKVVRTSEEFREVDFAIVR</sequence>
<dbReference type="NCBIfam" id="TIGR00358">
    <property type="entry name" value="3_prime_RNase"/>
    <property type="match status" value="1"/>
</dbReference>
<dbReference type="SMART" id="SM00955">
    <property type="entry name" value="RNB"/>
    <property type="match status" value="1"/>
</dbReference>
<accession>G9XDY6</accession>
<dbReference type="InterPro" id="IPR011805">
    <property type="entry name" value="RNase_R"/>
</dbReference>
<dbReference type="InterPro" id="IPR003029">
    <property type="entry name" value="S1_domain"/>
</dbReference>
<comment type="catalytic activity">
    <reaction evidence="1 8">
        <text>Exonucleolytic cleavage in the 3'- to 5'-direction to yield nucleoside 5'-phosphates.</text>
        <dbReference type="EC" id="3.1.13.1"/>
    </reaction>
</comment>
<dbReference type="GO" id="GO:0005829">
    <property type="term" value="C:cytosol"/>
    <property type="evidence" value="ECO:0007669"/>
    <property type="project" value="TreeGrafter"/>
</dbReference>
<dbReference type="GO" id="GO:0008859">
    <property type="term" value="F:exoribonuclease II activity"/>
    <property type="evidence" value="ECO:0007669"/>
    <property type="project" value="UniProtKB-UniRule"/>
</dbReference>
<dbReference type="InterPro" id="IPR040476">
    <property type="entry name" value="CSD2"/>
</dbReference>
<dbReference type="SUPFAM" id="SSF50249">
    <property type="entry name" value="Nucleic acid-binding proteins"/>
    <property type="match status" value="4"/>
</dbReference>
<reference evidence="11 12" key="1">
    <citation type="submission" date="2011-08" db="EMBL/GenBank/DDBJ databases">
        <title>The Genome Sequence of Eubacteriaceae bacterium CM5.</title>
        <authorList>
            <consortium name="The Broad Institute Genome Sequencing Platform"/>
            <person name="Earl A."/>
            <person name="Ward D."/>
            <person name="Feldgarden M."/>
            <person name="Gevers D."/>
            <person name="Sizova M."/>
            <person name="Hazen A."/>
            <person name="Epstein S."/>
            <person name="Young S.K."/>
            <person name="Zeng Q."/>
            <person name="Gargeya S."/>
            <person name="Fitzgerald M."/>
            <person name="Haas B."/>
            <person name="Abouelleil A."/>
            <person name="Alvarado L."/>
            <person name="Arachchi H.M."/>
            <person name="Berlin A."/>
            <person name="Brown A."/>
            <person name="Chapman S.B."/>
            <person name="Chen Z."/>
            <person name="Dunbar C."/>
            <person name="Freedman E."/>
            <person name="Gearin G."/>
            <person name="Gellesch M."/>
            <person name="Goldberg J."/>
            <person name="Griggs A."/>
            <person name="Gujja S."/>
            <person name="Heiman D."/>
            <person name="Howarth C."/>
            <person name="Larson L."/>
            <person name="Lui A."/>
            <person name="MacDonald P.J.P."/>
            <person name="Montmayeur A."/>
            <person name="Murphy C."/>
            <person name="Neiman D."/>
            <person name="Pearson M."/>
            <person name="Priest M."/>
            <person name="Roberts A."/>
            <person name="Saif S."/>
            <person name="Shea T."/>
            <person name="Shenoy N."/>
            <person name="Sisk P."/>
            <person name="Stolte C."/>
            <person name="Sykes S."/>
            <person name="Wortman J."/>
            <person name="Nusbaum C."/>
            <person name="Birren B."/>
        </authorList>
    </citation>
    <scope>NUCLEOTIDE SEQUENCE [LARGE SCALE GENOMIC DNA]</scope>
    <source>
        <strain evidence="11 12">CM5</strain>
    </source>
</reference>